<dbReference type="Proteomes" id="UP001234581">
    <property type="component" value="Unassembled WGS sequence"/>
</dbReference>
<dbReference type="RefSeq" id="XP_058338337.1">
    <property type="nucleotide sequence ID" value="XM_058490942.1"/>
</dbReference>
<keyword evidence="3" id="KW-0227">DNA damage</keyword>
<gene>
    <name evidence="7" type="ORF">O0I10_010969</name>
</gene>
<dbReference type="GO" id="GO:0000077">
    <property type="term" value="P:DNA damage checkpoint signaling"/>
    <property type="evidence" value="ECO:0007669"/>
    <property type="project" value="InterPro"/>
</dbReference>
<evidence type="ECO:0000256" key="2">
    <source>
        <dbReference type="ARBA" id="ARBA00010991"/>
    </source>
</evidence>
<dbReference type="Pfam" id="PF02144">
    <property type="entry name" value="Rad1"/>
    <property type="match status" value="1"/>
</dbReference>
<sequence>MASSSPLLVGELMSVRSLNNLLRAMNTKNVATCHILDEGITFTVMEGRHVKMVAYLKRNLFETYRIQASSDPIQPFGVAIGTMLDCLGILMPAPGESVDACKIRYMEPGQPVEFTREDPDHEVRCSLVTLEPELDDESLTLSSDIQLRAIMRSSALNDALGDLDKSCDRITFKFSPENPQFYLKGESDQGMYEIEYPGSSETFISFQCEGDVMHCYHYSHFMHCKRALEQSDEVSIRVSQDGVLCLLFRLQSSNRESYVEFTILPYSQPDQDDEEHAEQSMTASTPRRPPFPASFSSSFAGSQYFDAIDGTVHFDGYELLSDIHRFIHFDHKTKVLVITTHDMISCPESFWMDMATKYPATRFTFLVDMLRPLQQPNNVRFQTGHLKDLHDDTFDLIHFQRPLAMRELDDVIALSKPGACVQTVQFQIKVQNGELIPSRPFTPHIHNRLHLIRGSTRWYKLAEARRRDPEGYEQLMRLMKQMLEKLDEEDLRKLGRDGTGQQHVVEFGQCVMLLEQLS</sequence>
<dbReference type="PRINTS" id="PR01245">
    <property type="entry name" value="RAD1REC1"/>
</dbReference>
<dbReference type="GO" id="GO:0030896">
    <property type="term" value="C:checkpoint clamp complex"/>
    <property type="evidence" value="ECO:0007669"/>
    <property type="project" value="TreeGrafter"/>
</dbReference>
<reference evidence="7 8" key="1">
    <citation type="submission" date="2023-03" db="EMBL/GenBank/DDBJ databases">
        <title>Genome sequence of Lichtheimia ornata CBS 291.66.</title>
        <authorList>
            <person name="Mohabir J.T."/>
            <person name="Shea T.P."/>
            <person name="Kurbessoian T."/>
            <person name="Berby B."/>
            <person name="Fontaine J."/>
            <person name="Livny J."/>
            <person name="Gnirke A."/>
            <person name="Stajich J.E."/>
            <person name="Cuomo C.A."/>
        </authorList>
    </citation>
    <scope>NUCLEOTIDE SEQUENCE [LARGE SCALE GENOMIC DNA]</scope>
    <source>
        <strain evidence="7">CBS 291.66</strain>
    </source>
</reference>
<accession>A0AAD7XUJ8</accession>
<comment type="similarity">
    <text evidence="2">Belongs to the rad1 family.</text>
</comment>
<evidence type="ECO:0000313" key="8">
    <source>
        <dbReference type="Proteomes" id="UP001234581"/>
    </source>
</evidence>
<evidence type="ECO:0000256" key="1">
    <source>
        <dbReference type="ARBA" id="ARBA00004123"/>
    </source>
</evidence>
<feature type="non-terminal residue" evidence="7">
    <location>
        <position position="1"/>
    </location>
</feature>
<dbReference type="GeneID" id="83218371"/>
<evidence type="ECO:0000313" key="7">
    <source>
        <dbReference type="EMBL" id="KAJ8653423.1"/>
    </source>
</evidence>
<organism evidence="7 8">
    <name type="scientific">Lichtheimia ornata</name>
    <dbReference type="NCBI Taxonomy" id="688661"/>
    <lineage>
        <taxon>Eukaryota</taxon>
        <taxon>Fungi</taxon>
        <taxon>Fungi incertae sedis</taxon>
        <taxon>Mucoromycota</taxon>
        <taxon>Mucoromycotina</taxon>
        <taxon>Mucoromycetes</taxon>
        <taxon>Mucorales</taxon>
        <taxon>Lichtheimiaceae</taxon>
        <taxon>Lichtheimia</taxon>
    </lineage>
</organism>
<dbReference type="PANTHER" id="PTHR10870">
    <property type="entry name" value="CELL CYCLE CHECKPOINT PROTEIN RAD1"/>
    <property type="match status" value="1"/>
</dbReference>
<dbReference type="InterPro" id="IPR046938">
    <property type="entry name" value="DNA_clamp_sf"/>
</dbReference>
<dbReference type="EMBL" id="JARTCD010000079">
    <property type="protein sequence ID" value="KAJ8653423.1"/>
    <property type="molecule type" value="Genomic_DNA"/>
</dbReference>
<dbReference type="Gene3D" id="3.70.10.10">
    <property type="match status" value="1"/>
</dbReference>
<keyword evidence="4" id="KW-0234">DNA repair</keyword>
<keyword evidence="5" id="KW-0539">Nucleus</keyword>
<dbReference type="CDD" id="cd00577">
    <property type="entry name" value="PCNA"/>
    <property type="match status" value="1"/>
</dbReference>
<comment type="caution">
    <text evidence="7">The sequence shown here is derived from an EMBL/GenBank/DDBJ whole genome shotgun (WGS) entry which is preliminary data.</text>
</comment>
<dbReference type="InterPro" id="IPR003021">
    <property type="entry name" value="Rad1_Rec1_Rad17"/>
</dbReference>
<evidence type="ECO:0000256" key="4">
    <source>
        <dbReference type="ARBA" id="ARBA00023204"/>
    </source>
</evidence>
<dbReference type="PANTHER" id="PTHR10870:SF0">
    <property type="entry name" value="CELL CYCLE CHECKPOINT PROTEIN RAD1"/>
    <property type="match status" value="1"/>
</dbReference>
<evidence type="ECO:0000256" key="6">
    <source>
        <dbReference type="SAM" id="MobiDB-lite"/>
    </source>
</evidence>
<evidence type="ECO:0000256" key="3">
    <source>
        <dbReference type="ARBA" id="ARBA00022763"/>
    </source>
</evidence>
<comment type="subcellular location">
    <subcellularLocation>
        <location evidence="1">Nucleus</location>
    </subcellularLocation>
</comment>
<dbReference type="GO" id="GO:0006281">
    <property type="term" value="P:DNA repair"/>
    <property type="evidence" value="ECO:0007669"/>
    <property type="project" value="UniProtKB-KW"/>
</dbReference>
<protein>
    <submittedName>
        <fullName evidence="7">Uncharacterized protein</fullName>
    </submittedName>
</protein>
<keyword evidence="8" id="KW-1185">Reference proteome</keyword>
<evidence type="ECO:0000256" key="5">
    <source>
        <dbReference type="ARBA" id="ARBA00023242"/>
    </source>
</evidence>
<dbReference type="SUPFAM" id="SSF55979">
    <property type="entry name" value="DNA clamp"/>
    <property type="match status" value="1"/>
</dbReference>
<proteinExistence type="inferred from homology"/>
<dbReference type="AlphaFoldDB" id="A0AAD7XUJ8"/>
<name>A0AAD7XUJ8_9FUNG</name>
<feature type="region of interest" description="Disordered" evidence="6">
    <location>
        <begin position="268"/>
        <end position="290"/>
    </location>
</feature>